<evidence type="ECO:0000313" key="3">
    <source>
        <dbReference type="Proteomes" id="UP001501447"/>
    </source>
</evidence>
<accession>A0ABP6CF60</accession>
<organism evidence="2 3">
    <name type="scientific">Streptomyces axinellae</name>
    <dbReference type="NCBI Taxonomy" id="552788"/>
    <lineage>
        <taxon>Bacteria</taxon>
        <taxon>Bacillati</taxon>
        <taxon>Actinomycetota</taxon>
        <taxon>Actinomycetes</taxon>
        <taxon>Kitasatosporales</taxon>
        <taxon>Streptomycetaceae</taxon>
        <taxon>Streptomyces</taxon>
    </lineage>
</organism>
<comment type="caution">
    <text evidence="2">The sequence shown here is derived from an EMBL/GenBank/DDBJ whole genome shotgun (WGS) entry which is preliminary data.</text>
</comment>
<dbReference type="InterPro" id="IPR057727">
    <property type="entry name" value="WCX_dom"/>
</dbReference>
<sequence>MAHAQHTHRPRRPAPQLLQCGTSVEVLDPPQARQEMARRAAGITALYETGELPEVLPLRDGWE</sequence>
<name>A0ABP6CF60_9ACTN</name>
<feature type="domain" description="WCX" evidence="1">
    <location>
        <begin position="10"/>
        <end position="42"/>
    </location>
</feature>
<gene>
    <name evidence="2" type="ORF">GCM10009863_26190</name>
</gene>
<keyword evidence="3" id="KW-1185">Reference proteome</keyword>
<evidence type="ECO:0000259" key="1">
    <source>
        <dbReference type="Pfam" id="PF25583"/>
    </source>
</evidence>
<dbReference type="Proteomes" id="UP001501447">
    <property type="component" value="Unassembled WGS sequence"/>
</dbReference>
<protein>
    <recommendedName>
        <fullName evidence="1">WCX domain-containing protein</fullName>
    </recommendedName>
</protein>
<proteinExistence type="predicted"/>
<dbReference type="RefSeq" id="WP_344565423.1">
    <property type="nucleotide sequence ID" value="NZ_BAAARJ010000007.1"/>
</dbReference>
<dbReference type="EMBL" id="BAAARJ010000007">
    <property type="protein sequence ID" value="GAA2611340.1"/>
    <property type="molecule type" value="Genomic_DNA"/>
</dbReference>
<reference evidence="3" key="1">
    <citation type="journal article" date="2019" name="Int. J. Syst. Evol. Microbiol.">
        <title>The Global Catalogue of Microorganisms (GCM) 10K type strain sequencing project: providing services to taxonomists for standard genome sequencing and annotation.</title>
        <authorList>
            <consortium name="The Broad Institute Genomics Platform"/>
            <consortium name="The Broad Institute Genome Sequencing Center for Infectious Disease"/>
            <person name="Wu L."/>
            <person name="Ma J."/>
        </authorList>
    </citation>
    <scope>NUCLEOTIDE SEQUENCE [LARGE SCALE GENOMIC DNA]</scope>
    <source>
        <strain evidence="3">JCM 16373</strain>
    </source>
</reference>
<evidence type="ECO:0000313" key="2">
    <source>
        <dbReference type="EMBL" id="GAA2611340.1"/>
    </source>
</evidence>
<dbReference type="Pfam" id="PF25583">
    <property type="entry name" value="WCX"/>
    <property type="match status" value="1"/>
</dbReference>